<gene>
    <name evidence="2" type="ORF">PSS4_v1_200037</name>
    <name evidence="7" type="ORF">RD1301_v1_3600014</name>
    <name evidence="3" type="ORF">RUN1744_v1_990003</name>
    <name evidence="4" type="ORF">RUN1985_v1_820039</name>
    <name evidence="5" type="ORF">TD1301_v1_270062</name>
    <name evidence="6" type="ORF">TF3108_v1_850104</name>
</gene>
<feature type="transmembrane region" description="Helical" evidence="1">
    <location>
        <begin position="28"/>
        <end position="46"/>
    </location>
</feature>
<keyword evidence="1" id="KW-0472">Membrane</keyword>
<dbReference type="AlphaFoldDB" id="A0A0K1ZJW3"/>
<organism evidence="3">
    <name type="scientific">Ralstonia solanacearum</name>
    <name type="common">Pseudomonas solanacearum</name>
    <dbReference type="NCBI Taxonomy" id="305"/>
    <lineage>
        <taxon>Bacteria</taxon>
        <taxon>Pseudomonadati</taxon>
        <taxon>Pseudomonadota</taxon>
        <taxon>Betaproteobacteria</taxon>
        <taxon>Burkholderiales</taxon>
        <taxon>Burkholderiaceae</taxon>
        <taxon>Ralstonia</taxon>
        <taxon>Ralstonia solanacearum species complex</taxon>
    </lineage>
</organism>
<dbReference type="EMBL" id="LN899826">
    <property type="protein sequence ID" value="CUV41819.1"/>
    <property type="molecule type" value="Genomic_DNA"/>
</dbReference>
<evidence type="ECO:0000256" key="1">
    <source>
        <dbReference type="SAM" id="Phobius"/>
    </source>
</evidence>
<dbReference type="EMBL" id="LN899822">
    <property type="protein sequence ID" value="CUV63577.1"/>
    <property type="molecule type" value="Genomic_DNA"/>
</dbReference>
<sequence>MKTLLIDAVGLAGLGCLAAGVHLQFGPGPALIVAGAVLLLVALAAARRKGAA</sequence>
<dbReference type="EMBL" id="LN899824">
    <property type="protein sequence ID" value="CUV31177.1"/>
    <property type="molecule type" value="Genomic_DNA"/>
</dbReference>
<dbReference type="EMBL" id="LN899821">
    <property type="protein sequence ID" value="CUV16958.1"/>
    <property type="molecule type" value="Genomic_DNA"/>
</dbReference>
<keyword evidence="1" id="KW-0812">Transmembrane</keyword>
<evidence type="ECO:0000313" key="2">
    <source>
        <dbReference type="EMBL" id="CUV16958.1"/>
    </source>
</evidence>
<protein>
    <submittedName>
        <fullName evidence="3">Uncharacterized protein</fullName>
    </submittedName>
</protein>
<evidence type="ECO:0000313" key="6">
    <source>
        <dbReference type="EMBL" id="CUV41819.1"/>
    </source>
</evidence>
<dbReference type="PATRIC" id="fig|305.92.peg.1793"/>
<evidence type="ECO:0000313" key="4">
    <source>
        <dbReference type="EMBL" id="CUV31177.1"/>
    </source>
</evidence>
<name>A0A0K1ZJW3_RALSL</name>
<keyword evidence="1" id="KW-1133">Transmembrane helix</keyword>
<evidence type="ECO:0000313" key="5">
    <source>
        <dbReference type="EMBL" id="CUV33074.1"/>
    </source>
</evidence>
<dbReference type="EMBL" id="LN899823">
    <property type="protein sequence ID" value="CUV25483.1"/>
    <property type="molecule type" value="Genomic_DNA"/>
</dbReference>
<dbReference type="EMBL" id="LN899825">
    <property type="protein sequence ID" value="CUV33074.1"/>
    <property type="molecule type" value="Genomic_DNA"/>
</dbReference>
<proteinExistence type="predicted"/>
<evidence type="ECO:0000313" key="7">
    <source>
        <dbReference type="EMBL" id="CUV63577.1"/>
    </source>
</evidence>
<reference evidence="3" key="1">
    <citation type="submission" date="2015-10" db="EMBL/GenBank/DDBJ databases">
        <authorList>
            <person name="Gilbert D.G."/>
        </authorList>
    </citation>
    <scope>NUCLEOTIDE SEQUENCE</scope>
    <source>
        <strain evidence="3">Phyl III-seqv23</strain>
    </source>
</reference>
<accession>A0A0K1ZJW3</accession>
<evidence type="ECO:0000313" key="3">
    <source>
        <dbReference type="EMBL" id="CUV25483.1"/>
    </source>
</evidence>